<dbReference type="RefSeq" id="WP_182555571.1">
    <property type="nucleotide sequence ID" value="NZ_BPRF01000003.1"/>
</dbReference>
<evidence type="ECO:0000313" key="3">
    <source>
        <dbReference type="Proteomes" id="UP000543554"/>
    </source>
</evidence>
<accession>A0AA40VD05</accession>
<gene>
    <name evidence="2" type="ORF">HNR51_003207</name>
</gene>
<keyword evidence="1" id="KW-0812">Transmembrane</keyword>
<comment type="caution">
    <text evidence="2">The sequence shown here is derived from an EMBL/GenBank/DDBJ whole genome shotgun (WGS) entry which is preliminary data.</text>
</comment>
<dbReference type="Proteomes" id="UP000543554">
    <property type="component" value="Unassembled WGS sequence"/>
</dbReference>
<reference evidence="2 3" key="1">
    <citation type="submission" date="2020-08" db="EMBL/GenBank/DDBJ databases">
        <title>Genomic Encyclopedia of Type Strains, Phase IV (KMG-IV): sequencing the most valuable type-strain genomes for metagenomic binning, comparative biology and taxonomic classification.</title>
        <authorList>
            <person name="Goeker M."/>
        </authorList>
    </citation>
    <scope>NUCLEOTIDE SEQUENCE [LARGE SCALE GENOMIC DNA]</scope>
    <source>
        <strain evidence="2 3">DSM 11490</strain>
    </source>
</reference>
<sequence length="53" mass="5653">MSSRETPQRAAPPAAIVHGEPVRPVGTWVVAGFLVASIVIVWCLAALVFHTRS</sequence>
<protein>
    <submittedName>
        <fullName evidence="2">Uncharacterized protein</fullName>
    </submittedName>
</protein>
<keyword evidence="1" id="KW-1133">Transmembrane helix</keyword>
<keyword evidence="1" id="KW-0472">Membrane</keyword>
<proteinExistence type="predicted"/>
<dbReference type="AlphaFoldDB" id="A0AA40VD05"/>
<organism evidence="2 3">
    <name type="scientific">Methylorubrum thiocyanatum</name>
    <dbReference type="NCBI Taxonomy" id="47958"/>
    <lineage>
        <taxon>Bacteria</taxon>
        <taxon>Pseudomonadati</taxon>
        <taxon>Pseudomonadota</taxon>
        <taxon>Alphaproteobacteria</taxon>
        <taxon>Hyphomicrobiales</taxon>
        <taxon>Methylobacteriaceae</taxon>
        <taxon>Methylorubrum</taxon>
    </lineage>
</organism>
<dbReference type="EMBL" id="JACJIB010000005">
    <property type="protein sequence ID" value="MBA8914116.1"/>
    <property type="molecule type" value="Genomic_DNA"/>
</dbReference>
<evidence type="ECO:0000256" key="1">
    <source>
        <dbReference type="SAM" id="Phobius"/>
    </source>
</evidence>
<keyword evidence="3" id="KW-1185">Reference proteome</keyword>
<evidence type="ECO:0000313" key="2">
    <source>
        <dbReference type="EMBL" id="MBA8914116.1"/>
    </source>
</evidence>
<name>A0AA40VD05_9HYPH</name>
<feature type="transmembrane region" description="Helical" evidence="1">
    <location>
        <begin position="28"/>
        <end position="49"/>
    </location>
</feature>